<organism evidence="3 4">
    <name type="scientific">Kwoniella dendrophila CBS 6074</name>
    <dbReference type="NCBI Taxonomy" id="1295534"/>
    <lineage>
        <taxon>Eukaryota</taxon>
        <taxon>Fungi</taxon>
        <taxon>Dikarya</taxon>
        <taxon>Basidiomycota</taxon>
        <taxon>Agaricomycotina</taxon>
        <taxon>Tremellomycetes</taxon>
        <taxon>Tremellales</taxon>
        <taxon>Cryptococcaceae</taxon>
        <taxon>Kwoniella</taxon>
    </lineage>
</organism>
<feature type="signal peptide" evidence="2">
    <location>
        <begin position="1"/>
        <end position="20"/>
    </location>
</feature>
<protein>
    <submittedName>
        <fullName evidence="3">Uncharacterized protein</fullName>
    </submittedName>
</protein>
<feature type="region of interest" description="Disordered" evidence="1">
    <location>
        <begin position="187"/>
        <end position="220"/>
    </location>
</feature>
<proteinExistence type="predicted"/>
<keyword evidence="2" id="KW-0732">Signal</keyword>
<dbReference type="RefSeq" id="XP_066078236.1">
    <property type="nucleotide sequence ID" value="XM_066222139.1"/>
</dbReference>
<dbReference type="EMBL" id="CP144105">
    <property type="protein sequence ID" value="WWC91474.1"/>
    <property type="molecule type" value="Genomic_DNA"/>
</dbReference>
<evidence type="ECO:0000256" key="1">
    <source>
        <dbReference type="SAM" id="MobiDB-lite"/>
    </source>
</evidence>
<name>A0AAX4K2S3_9TREE</name>
<evidence type="ECO:0000313" key="3">
    <source>
        <dbReference type="EMBL" id="WWC91474.1"/>
    </source>
</evidence>
<evidence type="ECO:0000256" key="2">
    <source>
        <dbReference type="SAM" id="SignalP"/>
    </source>
</evidence>
<gene>
    <name evidence="3" type="ORF">L201_006420</name>
</gene>
<reference evidence="3 4" key="1">
    <citation type="submission" date="2024-01" db="EMBL/GenBank/DDBJ databases">
        <title>Comparative genomics of Cryptococcus and Kwoniella reveals pathogenesis evolution and contrasting modes of karyotype evolution via chromosome fusion or intercentromeric recombination.</title>
        <authorList>
            <person name="Coelho M.A."/>
            <person name="David-Palma M."/>
            <person name="Shea T."/>
            <person name="Bowers K."/>
            <person name="McGinley-Smith S."/>
            <person name="Mohammad A.W."/>
            <person name="Gnirke A."/>
            <person name="Yurkov A.M."/>
            <person name="Nowrousian M."/>
            <person name="Sun S."/>
            <person name="Cuomo C.A."/>
            <person name="Heitman J."/>
        </authorList>
    </citation>
    <scope>NUCLEOTIDE SEQUENCE [LARGE SCALE GENOMIC DNA]</scope>
    <source>
        <strain evidence="3 4">CBS 6074</strain>
    </source>
</reference>
<dbReference type="Proteomes" id="UP001355207">
    <property type="component" value="Chromosome 8"/>
</dbReference>
<dbReference type="GeneID" id="91097089"/>
<evidence type="ECO:0000313" key="4">
    <source>
        <dbReference type="Proteomes" id="UP001355207"/>
    </source>
</evidence>
<sequence>MLFDFTHILYIALAVTGVSAGVTSSQASRRGCSTNAECLKRGLPLRAPTKRALARSMHRIEQRAPDIATFDYTGAVQTYTIPADDNYFISVQGGSGGDNKLDFTAPGGTAAQVNGTVTLASGTVLNIVVGGQAKTVTTTYGGGGGGGSFVYDTNNNLLAAAGGGGGGKVVGDAAYYGGNANSDFSTTAGDGSGLDGGSGGSNGQQGTTTPQAGAGGPGAGFLSGGTYPQYSGSGYGGFSKPNWIGGYAQSDSNANGAFGGGGAGGYSPSGNSGAGGGGGYSGGGSGGDSQGSGAGGGGANYFTPSGSDASATASKIGNGVIIITKLNNFQGFP</sequence>
<feature type="compositionally biased region" description="Gly residues" evidence="1">
    <location>
        <begin position="190"/>
        <end position="203"/>
    </location>
</feature>
<feature type="chain" id="PRO_5043500679" evidence="2">
    <location>
        <begin position="21"/>
        <end position="333"/>
    </location>
</feature>
<keyword evidence="4" id="KW-1185">Reference proteome</keyword>
<accession>A0AAX4K2S3</accession>
<dbReference type="AlphaFoldDB" id="A0AAX4K2S3"/>